<dbReference type="AlphaFoldDB" id="A0A0S7YC11"/>
<feature type="transmembrane region" description="Helical" evidence="1">
    <location>
        <begin position="168"/>
        <end position="198"/>
    </location>
</feature>
<evidence type="ECO:0000313" key="2">
    <source>
        <dbReference type="EMBL" id="KPJ72343.1"/>
    </source>
</evidence>
<protein>
    <submittedName>
        <fullName evidence="2">Uncharacterized protein</fullName>
    </submittedName>
</protein>
<evidence type="ECO:0000256" key="1">
    <source>
        <dbReference type="SAM" id="Phobius"/>
    </source>
</evidence>
<accession>A0A0S7YC11</accession>
<gene>
    <name evidence="2" type="ORF">AMJ52_06580</name>
</gene>
<reference evidence="2 3" key="1">
    <citation type="journal article" date="2015" name="Microbiome">
        <title>Genomic resolution of linkages in carbon, nitrogen, and sulfur cycling among widespread estuary sediment bacteria.</title>
        <authorList>
            <person name="Baker B.J."/>
            <person name="Lazar C.S."/>
            <person name="Teske A.P."/>
            <person name="Dick G.J."/>
        </authorList>
    </citation>
    <scope>NUCLEOTIDE SEQUENCE [LARGE SCALE GENOMIC DNA]</scope>
    <source>
        <strain evidence="2">DG_78</strain>
    </source>
</reference>
<feature type="transmembrane region" description="Helical" evidence="1">
    <location>
        <begin position="12"/>
        <end position="38"/>
    </location>
</feature>
<organism evidence="2 3">
    <name type="scientific">candidate division TA06 bacterium DG_78</name>
    <dbReference type="NCBI Taxonomy" id="1703772"/>
    <lineage>
        <taxon>Bacteria</taxon>
        <taxon>Bacteria division TA06</taxon>
    </lineage>
</organism>
<evidence type="ECO:0000313" key="3">
    <source>
        <dbReference type="Proteomes" id="UP000051012"/>
    </source>
</evidence>
<sequence>MKEPLLKSFVMTILAAVVGAGLGVLGWIFVAAITPPAVHTTILSQAEVVLVTEGMGTYNFFLSPIVSIIILAITIIAAIIYIFNFFKSLNPDFGLRWFRTHTIKMIILILLALLCCSVAVYMVFTPVPMDFPGFETLSILAVVIGGFSTGAMWSLAGTTETGSTVPSIIIPFFTGVVTFIVWSFLTYCATYFCFDWIFKLVTEVWGGWGEANLHGLFIFLYTITASFAWAFAIAGGFALVLNPAKIDVKSRLHFLIIPLILIIGVLIFLISFYGNAVKKYDFGKKTLAEACEVPEYASDTLIVIVFGDTGGTFIEKWPLSVSAMSFIEAFEIDASIPSLKKIEEYVNSHPQQTLFTRSARDALWRGYERNWMVRKATAYHFISTKDYLITRMLFLLRLRKAPVTKETVSYADHFSDENKYSIGINGARSLAQIYNHLGMFDKTKYWALKSEKPEEIEISEYPLITDGIVSGKIMLNEKPFRGRVALFSTETDKVTTISGIMNIVDAIETENGIFSFENIGEGKYFLAVMIKTEVGPSGVEVRNNSGVISITSKTPQLDLGDISIIIK</sequence>
<feature type="transmembrane region" description="Helical" evidence="1">
    <location>
        <begin position="58"/>
        <end position="84"/>
    </location>
</feature>
<dbReference type="Proteomes" id="UP000051012">
    <property type="component" value="Unassembled WGS sequence"/>
</dbReference>
<keyword evidence="1" id="KW-0472">Membrane</keyword>
<feature type="transmembrane region" description="Helical" evidence="1">
    <location>
        <begin position="105"/>
        <end position="124"/>
    </location>
</feature>
<feature type="transmembrane region" description="Helical" evidence="1">
    <location>
        <begin position="218"/>
        <end position="240"/>
    </location>
</feature>
<comment type="caution">
    <text evidence="2">The sequence shown here is derived from an EMBL/GenBank/DDBJ whole genome shotgun (WGS) entry which is preliminary data.</text>
</comment>
<proteinExistence type="predicted"/>
<keyword evidence="1" id="KW-0812">Transmembrane</keyword>
<name>A0A0S7YC11_UNCT6</name>
<feature type="transmembrane region" description="Helical" evidence="1">
    <location>
        <begin position="252"/>
        <end position="274"/>
    </location>
</feature>
<keyword evidence="1" id="KW-1133">Transmembrane helix</keyword>
<feature type="transmembrane region" description="Helical" evidence="1">
    <location>
        <begin position="136"/>
        <end position="156"/>
    </location>
</feature>
<dbReference type="EMBL" id="LJNI01000080">
    <property type="protein sequence ID" value="KPJ72343.1"/>
    <property type="molecule type" value="Genomic_DNA"/>
</dbReference>